<dbReference type="Proteomes" id="UP001152300">
    <property type="component" value="Unassembled WGS sequence"/>
</dbReference>
<dbReference type="EMBL" id="JAPEIS010000008">
    <property type="protein sequence ID" value="KAJ8063455.1"/>
    <property type="molecule type" value="Genomic_DNA"/>
</dbReference>
<accession>A0A9X0AIJ7</accession>
<organism evidence="1 2">
    <name type="scientific">Sclerotinia nivalis</name>
    <dbReference type="NCBI Taxonomy" id="352851"/>
    <lineage>
        <taxon>Eukaryota</taxon>
        <taxon>Fungi</taxon>
        <taxon>Dikarya</taxon>
        <taxon>Ascomycota</taxon>
        <taxon>Pezizomycotina</taxon>
        <taxon>Leotiomycetes</taxon>
        <taxon>Helotiales</taxon>
        <taxon>Sclerotiniaceae</taxon>
        <taxon>Sclerotinia</taxon>
    </lineage>
</organism>
<evidence type="ECO:0000313" key="2">
    <source>
        <dbReference type="Proteomes" id="UP001152300"/>
    </source>
</evidence>
<proteinExistence type="predicted"/>
<dbReference type="InterPro" id="IPR035979">
    <property type="entry name" value="RBD_domain_sf"/>
</dbReference>
<keyword evidence="2" id="KW-1185">Reference proteome</keyword>
<name>A0A9X0AIJ7_9HELO</name>
<dbReference type="AlphaFoldDB" id="A0A9X0AIJ7"/>
<evidence type="ECO:0008006" key="3">
    <source>
        <dbReference type="Google" id="ProtNLM"/>
    </source>
</evidence>
<comment type="caution">
    <text evidence="1">The sequence shown here is derived from an EMBL/GenBank/DDBJ whole genome shotgun (WGS) entry which is preliminary data.</text>
</comment>
<sequence>MELPSPYAFNYHFDNGIFQGRVFAYFVKNSDTRQVIDAMHNLNLDGKSLRVEYKKYVPRPGEKEASTQHCDERNVNYLMSAITRYMGTAD</sequence>
<reference evidence="1" key="1">
    <citation type="submission" date="2022-11" db="EMBL/GenBank/DDBJ databases">
        <title>Genome Resource of Sclerotinia nivalis Strain SnTB1, a Plant Pathogen Isolated from American Ginseng.</title>
        <authorList>
            <person name="Fan S."/>
        </authorList>
    </citation>
    <scope>NUCLEOTIDE SEQUENCE</scope>
    <source>
        <strain evidence="1">SnTB1</strain>
    </source>
</reference>
<dbReference type="GO" id="GO:0003676">
    <property type="term" value="F:nucleic acid binding"/>
    <property type="evidence" value="ECO:0007669"/>
    <property type="project" value="InterPro"/>
</dbReference>
<dbReference type="SUPFAM" id="SSF54928">
    <property type="entry name" value="RNA-binding domain, RBD"/>
    <property type="match status" value="1"/>
</dbReference>
<dbReference type="OrthoDB" id="3502879at2759"/>
<gene>
    <name evidence="1" type="ORF">OCU04_007331</name>
</gene>
<protein>
    <recommendedName>
        <fullName evidence="3">RRM domain-containing protein</fullName>
    </recommendedName>
</protein>
<evidence type="ECO:0000313" key="1">
    <source>
        <dbReference type="EMBL" id="KAJ8063455.1"/>
    </source>
</evidence>